<evidence type="ECO:0000256" key="2">
    <source>
        <dbReference type="SAM" id="SignalP"/>
    </source>
</evidence>
<feature type="signal peptide" evidence="2">
    <location>
        <begin position="1"/>
        <end position="19"/>
    </location>
</feature>
<accession>A0ABM1DZ99</accession>
<evidence type="ECO:0000256" key="1">
    <source>
        <dbReference type="ARBA" id="ARBA00022559"/>
    </source>
</evidence>
<keyword evidence="1" id="KW-0560">Oxidoreductase</keyword>
<dbReference type="RefSeq" id="XP_014665284.1">
    <property type="nucleotide sequence ID" value="XM_014809798.1"/>
</dbReference>
<keyword evidence="3" id="KW-1185">Reference proteome</keyword>
<dbReference type="CDD" id="cd09823">
    <property type="entry name" value="peroxinectin_like"/>
    <property type="match status" value="2"/>
</dbReference>
<evidence type="ECO:0000313" key="3">
    <source>
        <dbReference type="Proteomes" id="UP000695022"/>
    </source>
</evidence>
<dbReference type="RefSeq" id="XP_014665290.1">
    <property type="nucleotide sequence ID" value="XM_014809804.1"/>
</dbReference>
<dbReference type="RefSeq" id="XP_014665270.1">
    <property type="nucleotide sequence ID" value="XM_014809784.1"/>
</dbReference>
<keyword evidence="2" id="KW-0732">Signal</keyword>
<dbReference type="PANTHER" id="PTHR11475:SF134">
    <property type="entry name" value="LD42267P"/>
    <property type="match status" value="1"/>
</dbReference>
<organism evidence="3 4">
    <name type="scientific">Priapulus caudatus</name>
    <name type="common">Priapulid worm</name>
    <dbReference type="NCBI Taxonomy" id="37621"/>
    <lineage>
        <taxon>Eukaryota</taxon>
        <taxon>Metazoa</taxon>
        <taxon>Ecdysozoa</taxon>
        <taxon>Scalidophora</taxon>
        <taxon>Priapulida</taxon>
        <taxon>Priapulimorpha</taxon>
        <taxon>Priapulimorphida</taxon>
        <taxon>Priapulidae</taxon>
        <taxon>Priapulus</taxon>
    </lineage>
</organism>
<dbReference type="SUPFAM" id="SSF48113">
    <property type="entry name" value="Heme-dependent peroxidases"/>
    <property type="match status" value="2"/>
</dbReference>
<evidence type="ECO:0000313" key="6">
    <source>
        <dbReference type="RefSeq" id="XP_014665284.1"/>
    </source>
</evidence>
<keyword evidence="1" id="KW-0575">Peroxidase</keyword>
<dbReference type="GeneID" id="106807453"/>
<dbReference type="InterPro" id="IPR010255">
    <property type="entry name" value="Haem_peroxidase_sf"/>
</dbReference>
<evidence type="ECO:0000313" key="4">
    <source>
        <dbReference type="RefSeq" id="XP_014665270.1"/>
    </source>
</evidence>
<name>A0ABM1DZ99_PRICU</name>
<dbReference type="RefSeq" id="XP_014665279.1">
    <property type="nucleotide sequence ID" value="XM_014809793.1"/>
</dbReference>
<reference evidence="4 5" key="1">
    <citation type="submission" date="2025-05" db="UniProtKB">
        <authorList>
            <consortium name="RefSeq"/>
        </authorList>
    </citation>
    <scope>IDENTIFICATION</scope>
</reference>
<proteinExistence type="predicted"/>
<evidence type="ECO:0000313" key="7">
    <source>
        <dbReference type="RefSeq" id="XP_014665290.1"/>
    </source>
</evidence>
<dbReference type="PROSITE" id="PS50292">
    <property type="entry name" value="PEROXIDASE_3"/>
    <property type="match status" value="2"/>
</dbReference>
<dbReference type="Gene3D" id="1.10.640.10">
    <property type="entry name" value="Haem peroxidase domain superfamily, animal type"/>
    <property type="match status" value="2"/>
</dbReference>
<protein>
    <submittedName>
        <fullName evidence="4 5">Uncharacterized protein LOC106807453</fullName>
    </submittedName>
</protein>
<dbReference type="PRINTS" id="PR00457">
    <property type="entry name" value="ANPEROXIDASE"/>
</dbReference>
<dbReference type="InterPro" id="IPR037120">
    <property type="entry name" value="Haem_peroxidase_sf_animal"/>
</dbReference>
<evidence type="ECO:0000313" key="5">
    <source>
        <dbReference type="RefSeq" id="XP_014665279.1"/>
    </source>
</evidence>
<dbReference type="PROSITE" id="PS51257">
    <property type="entry name" value="PROKAR_LIPOPROTEIN"/>
    <property type="match status" value="1"/>
</dbReference>
<dbReference type="InterPro" id="IPR019791">
    <property type="entry name" value="Haem_peroxidase_animal"/>
</dbReference>
<feature type="chain" id="PRO_5045022188" evidence="2">
    <location>
        <begin position="20"/>
        <end position="1575"/>
    </location>
</feature>
<dbReference type="Proteomes" id="UP000695022">
    <property type="component" value="Unplaced"/>
</dbReference>
<dbReference type="Pfam" id="PF03098">
    <property type="entry name" value="An_peroxidase"/>
    <property type="match status" value="2"/>
</dbReference>
<gene>
    <name evidence="4 5 6 7" type="primary">LOC106807453</name>
</gene>
<dbReference type="PANTHER" id="PTHR11475">
    <property type="entry name" value="OXIDASE/PEROXIDASE"/>
    <property type="match status" value="1"/>
</dbReference>
<sequence length="1575" mass="175560">MRCGTQLWLVAVVLAIGCAQDNNDASRTGSHRRRATRLQLTPFGNNGYRIESVPVLQTPRPSASTIGVVKAPHVTHDELALAIAVGTQSVNAMQRLEREILEKGLIEKATFDVHLQNSVSSRTSARAKKESVSALVSIEATKLLAERLGLDVNDVANLQLLNLTNTLLHDVCPYTAIIPPCVPERYRTADGYCNNAVNPRWGSSHVNLRRMAPPAYEDNVDFMRTRSVDGSLLPSPRVVSLGMHPTDSDLHGKVSVMVMQWGQFLDHDITHTPIMTDSNSQAIDCCQEDSALYTGCQPIVAPPDDPFYSEHRDFCINFARSTPAPRFGCALGHREQMNILTSFIDGSQVYGNTQSTADTLREGEGGRLKGKPHPAGSHYKHLLPSNKDNADCKRISKSDKCFLAGDDRVNEHVGLMSMHTVWMREHNRIVAELERLNPHWDDELLYQEARKIVGAELQHITFSEWLPIVLGREEMSRHAEDLSLAKDGYYDGYDINRDPGIYNEFATAAFRFGHTLIPSFLNRVDPPLTHAEPLLMRNAFFSPSTIYRTDATGGIDAILRGMCAQNVERADMKVTTEIRDHLFQEHGKRYGMDLISLNIQRGRDHGLPGYNTYRHMCGLPLAKNFNDLRDVMDEESIIGFKRIYSNVDDIDFFTAGLAERKLNGALLGPTFACIIGRQFTALRRGDRLWYENNDAVSRFSPEQLAEIRHVTLSSVLCNVADNITRAQPQIFLMPDMFTNDFVDCSHLPMVDLSKWEDTEYKMPIRLHSSQVAQSVKEAHSNVQNIVQLEKQAYELGFGRVLSPRDSLSRHASFMKSTPYIQLLSQASKVLINATGILVSLNSLTRADVLDRLASVSLPDNLIPPEPDACVASTPFIACDITSKFRTISARCNNLGDPEAGTALRPLTRVLPPAYDDGINAPHVAGNQGRRLPSARSVSLRIHEDISKSHLAYTLALMQWGQFADHDITHTPLSRGFNNSVLDCSNCNSFTTVSTECFPIEVPRDDPFFPITTPEGNRKCMGFARSSPISLRFGPRQQMNAITSYLDASNVYGSDTCRATLLREFRDGKLRTVPNSDGLKPLLPPHALDDDCKNEDKALCFLAGDLRANEQPMLSVMHLLWVREHNRITERLTNLNPHWSDNQLYEEGRRIVGAMHQHITYHEFLPRVLGVTTMDRYGLTLKSSGFYDGYDPSCDVTISNEFATAAFRFGHSLIKDVFKRFNTVFREKYAPVGLIFNFFNPEVLRDNTNGGVDSLIRGLITVVAESADRHLVKSITNHLFEERGKPFSGLDLGAMNIQRGRDHGLHGYNDYRESCGLHRARSFNDLSREISDSNVINKLSRTYETVDDIDLFTGGLAEDPMMGALIGPTFACIIAEQFQRLRKCDRFWYETGDHVTRFTSAQLTEIRKTTLAKMLCVNSDNIPVIHPYVMSLPDDVLNAPIACDTLDSVNLRHWREGAFCTGVGGSSGRVRAGTTQRISPCKACFCPSNGNTAICNTMKISNCYELLTQYSSDELNADDACVTQCAYVVRAFVIETPLTVGKGDSNFITQNREPFANAATGRGGRIGDGFSFSGGS</sequence>